<keyword evidence="3" id="KW-1185">Reference proteome</keyword>
<dbReference type="RefSeq" id="WP_380897336.1">
    <property type="nucleotide sequence ID" value="NZ_JBHTKY010000020.1"/>
</dbReference>
<proteinExistence type="predicted"/>
<protein>
    <submittedName>
        <fullName evidence="2">Crp/Fnr family transcriptional regulator</fullName>
    </submittedName>
</protein>
<dbReference type="Pfam" id="PF00027">
    <property type="entry name" value="cNMP_binding"/>
    <property type="match status" value="1"/>
</dbReference>
<sequence>MNSSKIISHFRKFIELSSQDEKELDKFFKSKIFSKKEHLLLEGSRCKYHYFVLTGCLRLYYINEKGIDQTIQFAIEDWWLTDYNAFSHQSNANFSIQAVEKTEVIILDHKDQEELLLKFPKLERYFRLLYQKAYAASQFRIKYLFNYSREDIYHHFTDNFPEFTNRIPQNLLASFLNMTPEYLSEIKAKKRKK</sequence>
<dbReference type="InterPro" id="IPR014710">
    <property type="entry name" value="RmlC-like_jellyroll"/>
</dbReference>
<dbReference type="Gene3D" id="2.60.120.10">
    <property type="entry name" value="Jelly Rolls"/>
    <property type="match status" value="1"/>
</dbReference>
<reference evidence="3" key="1">
    <citation type="journal article" date="2019" name="Int. J. Syst. Evol. Microbiol.">
        <title>The Global Catalogue of Microorganisms (GCM) 10K type strain sequencing project: providing services to taxonomists for standard genome sequencing and annotation.</title>
        <authorList>
            <consortium name="The Broad Institute Genomics Platform"/>
            <consortium name="The Broad Institute Genome Sequencing Center for Infectious Disease"/>
            <person name="Wu L."/>
            <person name="Ma J."/>
        </authorList>
    </citation>
    <scope>NUCLEOTIDE SEQUENCE [LARGE SCALE GENOMIC DNA]</scope>
    <source>
        <strain evidence="3">CCUG 52468</strain>
    </source>
</reference>
<gene>
    <name evidence="2" type="ORF">ACFQ2C_13225</name>
</gene>
<name>A0ABW3RND6_9SPHI</name>
<dbReference type="EMBL" id="JBHTKY010000020">
    <property type="protein sequence ID" value="MFD1166570.1"/>
    <property type="molecule type" value="Genomic_DNA"/>
</dbReference>
<feature type="domain" description="Cyclic nucleotide-binding" evidence="1">
    <location>
        <begin position="33"/>
        <end position="117"/>
    </location>
</feature>
<evidence type="ECO:0000313" key="2">
    <source>
        <dbReference type="EMBL" id="MFD1166570.1"/>
    </source>
</evidence>
<dbReference type="InterPro" id="IPR000595">
    <property type="entry name" value="cNMP-bd_dom"/>
</dbReference>
<dbReference type="Proteomes" id="UP001597205">
    <property type="component" value="Unassembled WGS sequence"/>
</dbReference>
<comment type="caution">
    <text evidence="2">The sequence shown here is derived from an EMBL/GenBank/DDBJ whole genome shotgun (WGS) entry which is preliminary data.</text>
</comment>
<evidence type="ECO:0000259" key="1">
    <source>
        <dbReference type="Pfam" id="PF00027"/>
    </source>
</evidence>
<dbReference type="InterPro" id="IPR018490">
    <property type="entry name" value="cNMP-bd_dom_sf"/>
</dbReference>
<organism evidence="2 3">
    <name type="scientific">Sphingobacterium daejeonense</name>
    <dbReference type="NCBI Taxonomy" id="371142"/>
    <lineage>
        <taxon>Bacteria</taxon>
        <taxon>Pseudomonadati</taxon>
        <taxon>Bacteroidota</taxon>
        <taxon>Sphingobacteriia</taxon>
        <taxon>Sphingobacteriales</taxon>
        <taxon>Sphingobacteriaceae</taxon>
        <taxon>Sphingobacterium</taxon>
    </lineage>
</organism>
<evidence type="ECO:0000313" key="3">
    <source>
        <dbReference type="Proteomes" id="UP001597205"/>
    </source>
</evidence>
<dbReference type="CDD" id="cd00038">
    <property type="entry name" value="CAP_ED"/>
    <property type="match status" value="1"/>
</dbReference>
<accession>A0ABW3RND6</accession>
<dbReference type="SUPFAM" id="SSF51206">
    <property type="entry name" value="cAMP-binding domain-like"/>
    <property type="match status" value="1"/>
</dbReference>